<evidence type="ECO:0000313" key="2">
    <source>
        <dbReference type="EMBL" id="QSG01321.1"/>
    </source>
</evidence>
<accession>A0A897MLT0</accession>
<proteinExistence type="predicted"/>
<dbReference type="RefSeq" id="WP_238478453.1">
    <property type="nucleotide sequence ID" value="NZ_CP064786.1"/>
</dbReference>
<evidence type="ECO:0000313" key="3">
    <source>
        <dbReference type="Proteomes" id="UP000663586"/>
    </source>
</evidence>
<dbReference type="EMBL" id="CP064786">
    <property type="protein sequence ID" value="QSG01321.1"/>
    <property type="molecule type" value="Genomic_DNA"/>
</dbReference>
<dbReference type="Pfam" id="PF24430">
    <property type="entry name" value="DUF7553"/>
    <property type="match status" value="1"/>
</dbReference>
<dbReference type="InterPro" id="IPR055975">
    <property type="entry name" value="DUF7553"/>
</dbReference>
<dbReference type="Proteomes" id="UP000663586">
    <property type="component" value="Chromosome"/>
</dbReference>
<name>A0A897MLT0_9EURY</name>
<reference evidence="2" key="1">
    <citation type="submission" date="2020-11" db="EMBL/GenBank/DDBJ databases">
        <title>Carbohydrate-dependent, anaerobic sulfur respiration: A novel catabolism in halophilic archaea.</title>
        <authorList>
            <person name="Sorokin D.Y."/>
            <person name="Messina E."/>
            <person name="Smedile F."/>
            <person name="La Cono V."/>
            <person name="Hallsworth J.E."/>
            <person name="Yakimov M.M."/>
        </authorList>
    </citation>
    <scope>NUCLEOTIDE SEQUENCE</scope>
    <source>
        <strain evidence="2">AArc-S</strain>
    </source>
</reference>
<dbReference type="AlphaFoldDB" id="A0A897MLT0"/>
<keyword evidence="1" id="KW-0175">Coiled coil</keyword>
<dbReference type="GeneID" id="70683468"/>
<gene>
    <name evidence="2" type="ORF">AArcS_0081</name>
</gene>
<sequence>MTNELADASEALRAASELADQHRDRLYERSNALAELAAGDAQVDHGRLARETTKLHEIEGDLADESAELVEQARELIAAYREDLEGV</sequence>
<organism evidence="2 3">
    <name type="scientific">Natranaeroarchaeum sulfidigenes</name>
    <dbReference type="NCBI Taxonomy" id="2784880"/>
    <lineage>
        <taxon>Archaea</taxon>
        <taxon>Methanobacteriati</taxon>
        <taxon>Methanobacteriota</taxon>
        <taxon>Stenosarchaea group</taxon>
        <taxon>Halobacteria</taxon>
        <taxon>Halobacteriales</taxon>
        <taxon>Natronoarchaeaceae</taxon>
        <taxon>Natranaeroarchaeum</taxon>
    </lineage>
</organism>
<keyword evidence="3" id="KW-1185">Reference proteome</keyword>
<evidence type="ECO:0000256" key="1">
    <source>
        <dbReference type="SAM" id="Coils"/>
    </source>
</evidence>
<dbReference type="KEGG" id="hara:AArcS_0081"/>
<feature type="coiled-coil region" evidence="1">
    <location>
        <begin position="55"/>
        <end position="83"/>
    </location>
</feature>
<protein>
    <submittedName>
        <fullName evidence="2">Uncharacterized protein</fullName>
    </submittedName>
</protein>